<dbReference type="AlphaFoldDB" id="A0AAD3S2V0"/>
<protein>
    <submittedName>
        <fullName evidence="1">Uncharacterized protein</fullName>
    </submittedName>
</protein>
<gene>
    <name evidence="1" type="ORF">Nepgr_005263</name>
</gene>
<reference evidence="1" key="1">
    <citation type="submission" date="2023-05" db="EMBL/GenBank/DDBJ databases">
        <title>Nepenthes gracilis genome sequencing.</title>
        <authorList>
            <person name="Fukushima K."/>
        </authorList>
    </citation>
    <scope>NUCLEOTIDE SEQUENCE</scope>
    <source>
        <strain evidence="1">SING2019-196</strain>
    </source>
</reference>
<comment type="caution">
    <text evidence="1">The sequence shown here is derived from an EMBL/GenBank/DDBJ whole genome shotgun (WGS) entry which is preliminary data.</text>
</comment>
<evidence type="ECO:0000313" key="2">
    <source>
        <dbReference type="Proteomes" id="UP001279734"/>
    </source>
</evidence>
<dbReference type="Proteomes" id="UP001279734">
    <property type="component" value="Unassembled WGS sequence"/>
</dbReference>
<proteinExistence type="predicted"/>
<dbReference type="EMBL" id="BSYO01000004">
    <property type="protein sequence ID" value="GMH03424.1"/>
    <property type="molecule type" value="Genomic_DNA"/>
</dbReference>
<accession>A0AAD3S2V0</accession>
<sequence>MSFSGAAACGVGLYMLGFAPSCSVMDVVLELPIPWSMLLLECSCSPMLRLAACGSWIRAGNQPSRLKCDGFVAPSV</sequence>
<organism evidence="1 2">
    <name type="scientific">Nepenthes gracilis</name>
    <name type="common">Slender pitcher plant</name>
    <dbReference type="NCBI Taxonomy" id="150966"/>
    <lineage>
        <taxon>Eukaryota</taxon>
        <taxon>Viridiplantae</taxon>
        <taxon>Streptophyta</taxon>
        <taxon>Embryophyta</taxon>
        <taxon>Tracheophyta</taxon>
        <taxon>Spermatophyta</taxon>
        <taxon>Magnoliopsida</taxon>
        <taxon>eudicotyledons</taxon>
        <taxon>Gunneridae</taxon>
        <taxon>Pentapetalae</taxon>
        <taxon>Caryophyllales</taxon>
        <taxon>Nepenthaceae</taxon>
        <taxon>Nepenthes</taxon>
    </lineage>
</organism>
<keyword evidence="2" id="KW-1185">Reference proteome</keyword>
<name>A0AAD3S2V0_NEPGR</name>
<evidence type="ECO:0000313" key="1">
    <source>
        <dbReference type="EMBL" id="GMH03424.1"/>
    </source>
</evidence>